<feature type="domain" description="GST C-terminal" evidence="2">
    <location>
        <begin position="83"/>
        <end position="210"/>
    </location>
</feature>
<proteinExistence type="predicted"/>
<name>A0A1R2CV76_9CILI</name>
<protein>
    <recommendedName>
        <fullName evidence="5">Glutathione S-transferase</fullName>
    </recommendedName>
</protein>
<dbReference type="InterPro" id="IPR036282">
    <property type="entry name" value="Glutathione-S-Trfase_C_sf"/>
</dbReference>
<dbReference type="Gene3D" id="1.20.1050.130">
    <property type="match status" value="1"/>
</dbReference>
<dbReference type="InterPro" id="IPR004046">
    <property type="entry name" value="GST_C"/>
</dbReference>
<dbReference type="PROSITE" id="PS50404">
    <property type="entry name" value="GST_NTER"/>
    <property type="match status" value="1"/>
</dbReference>
<dbReference type="SUPFAM" id="SSF47616">
    <property type="entry name" value="GST C-terminal domain-like"/>
    <property type="match status" value="1"/>
</dbReference>
<keyword evidence="4" id="KW-1185">Reference proteome</keyword>
<dbReference type="SUPFAM" id="SSF52833">
    <property type="entry name" value="Thioredoxin-like"/>
    <property type="match status" value="1"/>
</dbReference>
<sequence>MAGVTLYYFDLYARGELIRMILTYQGIEFNDHRVAFAEWPELSSSGLAEFGQLPVLEIDGLKLVESRSIARYLCQKYGYYPSDVTDVYWVESICDLKEDIYAAVAKAIWTKDHETIAKVYDEDIPWWLQKIEARLLRNNNGDGWFVGNSITRADFEIFELLWDGLLRPGLIEKYSALIAATPKLDAFVKRFLENSQRIREYLESRPKCDF</sequence>
<comment type="caution">
    <text evidence="3">The sequence shown here is derived from an EMBL/GenBank/DDBJ whole genome shotgun (WGS) entry which is preliminary data.</text>
</comment>
<evidence type="ECO:0000259" key="1">
    <source>
        <dbReference type="PROSITE" id="PS50404"/>
    </source>
</evidence>
<reference evidence="3 4" key="1">
    <citation type="submission" date="2016-11" db="EMBL/GenBank/DDBJ databases">
        <title>The macronuclear genome of Stentor coeruleus: a giant cell with tiny introns.</title>
        <authorList>
            <person name="Slabodnick M."/>
            <person name="Ruby J.G."/>
            <person name="Reiff S.B."/>
            <person name="Swart E.C."/>
            <person name="Gosai S."/>
            <person name="Prabakaran S."/>
            <person name="Witkowska E."/>
            <person name="Larue G.E."/>
            <person name="Fisher S."/>
            <person name="Freeman R.M."/>
            <person name="Gunawardena J."/>
            <person name="Chu W."/>
            <person name="Stover N.A."/>
            <person name="Gregory B.D."/>
            <person name="Nowacki M."/>
            <person name="Derisi J."/>
            <person name="Roy S.W."/>
            <person name="Marshall W.F."/>
            <person name="Sood P."/>
        </authorList>
    </citation>
    <scope>NUCLEOTIDE SEQUENCE [LARGE SCALE GENOMIC DNA]</scope>
    <source>
        <strain evidence="3">WM001</strain>
    </source>
</reference>
<dbReference type="SFLD" id="SFLDG00363">
    <property type="entry name" value="AMPS_(cytGST):_Alpha-__Mu-__Pi"/>
    <property type="match status" value="1"/>
</dbReference>
<dbReference type="PANTHER" id="PTHR11571">
    <property type="entry name" value="GLUTATHIONE S-TRANSFERASE"/>
    <property type="match status" value="1"/>
</dbReference>
<dbReference type="GO" id="GO:0004364">
    <property type="term" value="F:glutathione transferase activity"/>
    <property type="evidence" value="ECO:0007669"/>
    <property type="project" value="TreeGrafter"/>
</dbReference>
<dbReference type="GO" id="GO:0006749">
    <property type="term" value="P:glutathione metabolic process"/>
    <property type="evidence" value="ECO:0007669"/>
    <property type="project" value="TreeGrafter"/>
</dbReference>
<dbReference type="InterPro" id="IPR004045">
    <property type="entry name" value="Glutathione_S-Trfase_N"/>
</dbReference>
<dbReference type="EMBL" id="MPUH01000053">
    <property type="protein sequence ID" value="OMJ92871.1"/>
    <property type="molecule type" value="Genomic_DNA"/>
</dbReference>
<evidence type="ECO:0008006" key="5">
    <source>
        <dbReference type="Google" id="ProtNLM"/>
    </source>
</evidence>
<dbReference type="CDD" id="cd03192">
    <property type="entry name" value="GST_C_Sigma_like"/>
    <property type="match status" value="1"/>
</dbReference>
<dbReference type="InterPro" id="IPR036249">
    <property type="entry name" value="Thioredoxin-like_sf"/>
</dbReference>
<evidence type="ECO:0000313" key="4">
    <source>
        <dbReference type="Proteomes" id="UP000187209"/>
    </source>
</evidence>
<dbReference type="AlphaFoldDB" id="A0A1R2CV76"/>
<evidence type="ECO:0000259" key="2">
    <source>
        <dbReference type="PROSITE" id="PS50405"/>
    </source>
</evidence>
<dbReference type="InterPro" id="IPR010987">
    <property type="entry name" value="Glutathione-S-Trfase_C-like"/>
</dbReference>
<gene>
    <name evidence="3" type="ORF">SteCoe_4326</name>
</gene>
<dbReference type="CDD" id="cd03039">
    <property type="entry name" value="GST_N_Sigma_like"/>
    <property type="match status" value="1"/>
</dbReference>
<dbReference type="Proteomes" id="UP000187209">
    <property type="component" value="Unassembled WGS sequence"/>
</dbReference>
<feature type="domain" description="GST N-terminal" evidence="1">
    <location>
        <begin position="2"/>
        <end position="81"/>
    </location>
</feature>
<evidence type="ECO:0000313" key="3">
    <source>
        <dbReference type="EMBL" id="OMJ92871.1"/>
    </source>
</evidence>
<accession>A0A1R2CV76</accession>
<dbReference type="Pfam" id="PF02798">
    <property type="entry name" value="GST_N"/>
    <property type="match status" value="1"/>
</dbReference>
<dbReference type="InterPro" id="IPR050213">
    <property type="entry name" value="GST_superfamily"/>
</dbReference>
<dbReference type="SFLD" id="SFLDS00019">
    <property type="entry name" value="Glutathione_Transferase_(cytos"/>
    <property type="match status" value="1"/>
</dbReference>
<organism evidence="3 4">
    <name type="scientific">Stentor coeruleus</name>
    <dbReference type="NCBI Taxonomy" id="5963"/>
    <lineage>
        <taxon>Eukaryota</taxon>
        <taxon>Sar</taxon>
        <taxon>Alveolata</taxon>
        <taxon>Ciliophora</taxon>
        <taxon>Postciliodesmatophora</taxon>
        <taxon>Heterotrichea</taxon>
        <taxon>Heterotrichida</taxon>
        <taxon>Stentoridae</taxon>
        <taxon>Stentor</taxon>
    </lineage>
</organism>
<dbReference type="OrthoDB" id="418591at2759"/>
<dbReference type="SFLD" id="SFLDG01205">
    <property type="entry name" value="AMPS.1"/>
    <property type="match status" value="1"/>
</dbReference>
<dbReference type="InterPro" id="IPR040079">
    <property type="entry name" value="Glutathione_S-Trfase"/>
</dbReference>
<dbReference type="Pfam" id="PF14497">
    <property type="entry name" value="GST_C_3"/>
    <property type="match status" value="1"/>
</dbReference>
<dbReference type="PROSITE" id="PS50405">
    <property type="entry name" value="GST_CTER"/>
    <property type="match status" value="1"/>
</dbReference>